<dbReference type="SUPFAM" id="SSF103473">
    <property type="entry name" value="MFS general substrate transporter"/>
    <property type="match status" value="1"/>
</dbReference>
<feature type="transmembrane region" description="Helical" evidence="6">
    <location>
        <begin position="7"/>
        <end position="29"/>
    </location>
</feature>
<comment type="caution">
    <text evidence="8">The sequence shown here is derived from an EMBL/GenBank/DDBJ whole genome shotgun (WGS) entry which is preliminary data.</text>
</comment>
<evidence type="ECO:0000256" key="6">
    <source>
        <dbReference type="SAM" id="Phobius"/>
    </source>
</evidence>
<proteinExistence type="predicted"/>
<organism evidence="8">
    <name type="scientific">hydrocarbon metagenome</name>
    <dbReference type="NCBI Taxonomy" id="938273"/>
    <lineage>
        <taxon>unclassified sequences</taxon>
        <taxon>metagenomes</taxon>
        <taxon>ecological metagenomes</taxon>
    </lineage>
</organism>
<evidence type="ECO:0000256" key="1">
    <source>
        <dbReference type="ARBA" id="ARBA00004141"/>
    </source>
</evidence>
<feature type="transmembrane region" description="Helical" evidence="6">
    <location>
        <begin position="131"/>
        <end position="151"/>
    </location>
</feature>
<dbReference type="Gene3D" id="1.20.1250.20">
    <property type="entry name" value="MFS general substrate transporter like domains"/>
    <property type="match status" value="1"/>
</dbReference>
<keyword evidence="4 6" id="KW-1133">Transmembrane helix</keyword>
<evidence type="ECO:0000256" key="2">
    <source>
        <dbReference type="ARBA" id="ARBA00022448"/>
    </source>
</evidence>
<dbReference type="Pfam" id="PF07690">
    <property type="entry name" value="MFS_1"/>
    <property type="match status" value="1"/>
</dbReference>
<feature type="transmembrane region" description="Helical" evidence="6">
    <location>
        <begin position="163"/>
        <end position="182"/>
    </location>
</feature>
<dbReference type="InterPro" id="IPR020846">
    <property type="entry name" value="MFS_dom"/>
</dbReference>
<dbReference type="PANTHER" id="PTHR43385">
    <property type="entry name" value="RIBOFLAVIN TRANSPORTER RIBJ"/>
    <property type="match status" value="1"/>
</dbReference>
<protein>
    <submittedName>
        <fullName evidence="8">Oxalate/formate antiporter</fullName>
    </submittedName>
</protein>
<sequence>MLRTSSFYGLWICFFIGCVAGLMAISIAIPVGTEIVGIEAGFATLLVGLFAIFNGGGRPLFGALTDRFTPRNTAILSFALITLASLTLWRVPTTPVYIIAFAILWGSLGAWPAIAPTSTAAFFGMCDYPRCYGVVYLAYGAGALAGPMLAGSVRTATGSYLGVFPYVAALAAAGIVIAHLLMHPPGKEAGTTEEAETA</sequence>
<evidence type="ECO:0000256" key="5">
    <source>
        <dbReference type="ARBA" id="ARBA00023136"/>
    </source>
</evidence>
<evidence type="ECO:0000259" key="7">
    <source>
        <dbReference type="PROSITE" id="PS50850"/>
    </source>
</evidence>
<dbReference type="EMBL" id="LNQE01001315">
    <property type="protein sequence ID" value="KUG19200.1"/>
    <property type="molecule type" value="Genomic_DNA"/>
</dbReference>
<gene>
    <name evidence="8" type="ORF">ASZ90_011073</name>
</gene>
<comment type="subcellular location">
    <subcellularLocation>
        <location evidence="1">Membrane</location>
        <topology evidence="1">Multi-pass membrane protein</topology>
    </subcellularLocation>
</comment>
<name>A0A0W8FE91_9ZZZZ</name>
<feature type="domain" description="Major facilitator superfamily (MFS) profile" evidence="7">
    <location>
        <begin position="1"/>
        <end position="198"/>
    </location>
</feature>
<evidence type="ECO:0000256" key="4">
    <source>
        <dbReference type="ARBA" id="ARBA00022989"/>
    </source>
</evidence>
<dbReference type="InterPro" id="IPR001958">
    <property type="entry name" value="Tet-R_TetA/multi-R_MdtG-like"/>
</dbReference>
<keyword evidence="3 6" id="KW-0812">Transmembrane</keyword>
<reference evidence="8" key="1">
    <citation type="journal article" date="2015" name="Proc. Natl. Acad. Sci. U.S.A.">
        <title>Networks of energetic and metabolic interactions define dynamics in microbial communities.</title>
        <authorList>
            <person name="Embree M."/>
            <person name="Liu J.K."/>
            <person name="Al-Bassam M.M."/>
            <person name="Zengler K."/>
        </authorList>
    </citation>
    <scope>NUCLEOTIDE SEQUENCE</scope>
</reference>
<dbReference type="InterPro" id="IPR011701">
    <property type="entry name" value="MFS"/>
</dbReference>
<dbReference type="PROSITE" id="PS51257">
    <property type="entry name" value="PROKAR_LIPOPROTEIN"/>
    <property type="match status" value="1"/>
</dbReference>
<dbReference type="AlphaFoldDB" id="A0A0W8FE91"/>
<accession>A0A0W8FE91</accession>
<dbReference type="PRINTS" id="PR01035">
    <property type="entry name" value="TCRTETA"/>
</dbReference>
<keyword evidence="2" id="KW-0813">Transport</keyword>
<evidence type="ECO:0000256" key="3">
    <source>
        <dbReference type="ARBA" id="ARBA00022692"/>
    </source>
</evidence>
<dbReference type="InterPro" id="IPR052983">
    <property type="entry name" value="MFS_Riboflavin_Transporter"/>
</dbReference>
<feature type="transmembrane region" description="Helical" evidence="6">
    <location>
        <begin position="35"/>
        <end position="53"/>
    </location>
</feature>
<dbReference type="InterPro" id="IPR036259">
    <property type="entry name" value="MFS_trans_sf"/>
</dbReference>
<dbReference type="GO" id="GO:0016020">
    <property type="term" value="C:membrane"/>
    <property type="evidence" value="ECO:0007669"/>
    <property type="project" value="UniProtKB-SubCell"/>
</dbReference>
<dbReference type="PANTHER" id="PTHR43385:SF1">
    <property type="entry name" value="RIBOFLAVIN TRANSPORTER RIBJ"/>
    <property type="match status" value="1"/>
</dbReference>
<dbReference type="GO" id="GO:0022857">
    <property type="term" value="F:transmembrane transporter activity"/>
    <property type="evidence" value="ECO:0007669"/>
    <property type="project" value="InterPro"/>
</dbReference>
<evidence type="ECO:0000313" key="8">
    <source>
        <dbReference type="EMBL" id="KUG19200.1"/>
    </source>
</evidence>
<feature type="transmembrane region" description="Helical" evidence="6">
    <location>
        <begin position="97"/>
        <end position="124"/>
    </location>
</feature>
<dbReference type="PROSITE" id="PS50850">
    <property type="entry name" value="MFS"/>
    <property type="match status" value="1"/>
</dbReference>
<keyword evidence="5 6" id="KW-0472">Membrane</keyword>